<protein>
    <recommendedName>
        <fullName evidence="3">Tail fiber protein</fullName>
    </recommendedName>
</protein>
<dbReference type="EMBL" id="JAPCKK010000031">
    <property type="protein sequence ID" value="MDP4098981.1"/>
    <property type="molecule type" value="Genomic_DNA"/>
</dbReference>
<dbReference type="Proteomes" id="UP001241848">
    <property type="component" value="Unassembled WGS sequence"/>
</dbReference>
<organism evidence="1 2">
    <name type="scientific">Paenibacillus zeirhizosphaerae</name>
    <dbReference type="NCBI Taxonomy" id="2987519"/>
    <lineage>
        <taxon>Bacteria</taxon>
        <taxon>Bacillati</taxon>
        <taxon>Bacillota</taxon>
        <taxon>Bacilli</taxon>
        <taxon>Bacillales</taxon>
        <taxon>Paenibacillaceae</taxon>
        <taxon>Paenibacillus</taxon>
    </lineage>
</organism>
<comment type="caution">
    <text evidence="1">The sequence shown here is derived from an EMBL/GenBank/DDBJ whole genome shotgun (WGS) entry which is preliminary data.</text>
</comment>
<accession>A0ABT9FWU5</accession>
<evidence type="ECO:0000313" key="2">
    <source>
        <dbReference type="Proteomes" id="UP001241848"/>
    </source>
</evidence>
<sequence length="873" mass="94320">MSENTPKLDLLMKDPTLDGHEYFNVKTMMNDNWEKIDQFAGDAKASIESLEDRLNTKAEEEVVLNGGVQIVDAVKAAPFNLTGLKGRTLVNLLGRLGGMESLTGIGRSNATTALDASNKTIGSYSLKVTTSISPASDSGIAYIPMSGLKVGGYYVLIADGKNGNASTGLYVGWGGGFNPGYTDVITATDKFTTVWKKIQPNVSAGNIDLAVNGAVGQYGYFDAVRVYEISSAEYAALDSMTSDQVAAKYPYVDSVTPVRNPYAIRYGENLFPTFYERRDAPLNGASLTVNSPYNAQMTTTATNQYVGADGINIKPGCTITLSVGDKSSLTWGYINEYDRENTMLKQNVLKTLPAIITLNENTVSLGVFFGNGESVGFISVTDPMLNIGSEALPFVPREDALLALQTDLYADPVTGANADSVFEQSGQYFKAKKWQRLVLDGSQNWIWSVSSYTGYKLVQPSSNGNYEVLNNPVNDSGWLVKYDGKLLSRISSGVLPSSGDQQTVTGTYNGGTYNAFNLTISNADSGWGDNYTPTPDEIKAYFLGWKMVVLGEQIGNSVYNGTGTKGWSDIVIVKNQPTSTNAVSTLPTTPAARKLDNFEIDYYELVYQLATPTVEPIVSEGQLTFNEGSNQVEVGTGIVLREAAKPQWSGGQYWINGATGASSRLNNKPLKILQVYKNGKKDLWSVIGHSTGDQTSYGLSQAAKPAYQYDPSAAYSATYLMLATSPVQTITGTYAGNEKSLLEDLVDSVTHQEIRLAAVENKKAEKDSPVVWIRPTLLYGWIGGTAMFTKLENGLVVLRGVIQNGTTNAGTLIFQLPAGFRPSQSMEIRARSYNGSGDSSNSTIIINPDGKVIIQNVVYSTLWLDGISFVAEQ</sequence>
<proteinExistence type="predicted"/>
<gene>
    <name evidence="1" type="ORF">OIN60_19845</name>
</gene>
<reference evidence="1 2" key="1">
    <citation type="submission" date="2022-10" db="EMBL/GenBank/DDBJ databases">
        <title>Paenibacillus description and whole genome data of maize root bacterial community.</title>
        <authorList>
            <person name="Marton D."/>
            <person name="Farkas M."/>
            <person name="Cserhati M."/>
        </authorList>
    </citation>
    <scope>NUCLEOTIDE SEQUENCE [LARGE SCALE GENOMIC DNA]</scope>
    <source>
        <strain evidence="1 2">P96</strain>
    </source>
</reference>
<keyword evidence="2" id="KW-1185">Reference proteome</keyword>
<evidence type="ECO:0008006" key="3">
    <source>
        <dbReference type="Google" id="ProtNLM"/>
    </source>
</evidence>
<name>A0ABT9FWU5_9BACL</name>
<evidence type="ECO:0000313" key="1">
    <source>
        <dbReference type="EMBL" id="MDP4098981.1"/>
    </source>
</evidence>
<dbReference type="RefSeq" id="WP_305756599.1">
    <property type="nucleotide sequence ID" value="NZ_JAPCKK010000031.1"/>
</dbReference>